<comment type="caution">
    <text evidence="1">The sequence shown here is derived from an EMBL/GenBank/DDBJ whole genome shotgun (WGS) entry which is preliminary data.</text>
</comment>
<dbReference type="Proteomes" id="UP000016843">
    <property type="component" value="Unassembled WGS sequence"/>
</dbReference>
<accession>U5BWJ1</accession>
<name>U5BWJ1_9BACT</name>
<evidence type="ECO:0000313" key="2">
    <source>
        <dbReference type="Proteomes" id="UP000016843"/>
    </source>
</evidence>
<reference evidence="1 2" key="1">
    <citation type="journal article" date="2013" name="Genome Announc.">
        <title>Draft Genome Sequence of the Psychrophilic and Alkaliphilic Rhodonellum psychrophilum Strain GCM71T.</title>
        <authorList>
            <person name="Hauptmann A.L."/>
            <person name="Glaring M.A."/>
            <person name="Hallin P.F."/>
            <person name="Prieme A."/>
            <person name="Stougaard P."/>
        </authorList>
    </citation>
    <scope>NUCLEOTIDE SEQUENCE [LARGE SCALE GENOMIC DNA]</scope>
    <source>
        <strain evidence="1 2">GCM71</strain>
    </source>
</reference>
<evidence type="ECO:0000313" key="1">
    <source>
        <dbReference type="EMBL" id="ERM82243.1"/>
    </source>
</evidence>
<gene>
    <name evidence="1" type="ORF">P872_18850</name>
</gene>
<protein>
    <submittedName>
        <fullName evidence="1">Uncharacterized protein</fullName>
    </submittedName>
</protein>
<dbReference type="EMBL" id="AWXR01000030">
    <property type="protein sequence ID" value="ERM82243.1"/>
    <property type="molecule type" value="Genomic_DNA"/>
</dbReference>
<sequence length="36" mass="4330">MSKSEKQQIELDMGIRFPYGDETVRKKDWKSRNKAE</sequence>
<proteinExistence type="predicted"/>
<keyword evidence="2" id="KW-1185">Reference proteome</keyword>
<dbReference type="AlphaFoldDB" id="U5BWJ1"/>
<organism evidence="1 2">
    <name type="scientific">Rhodonellum psychrophilum GCM71 = DSM 17998</name>
    <dbReference type="NCBI Taxonomy" id="1123057"/>
    <lineage>
        <taxon>Bacteria</taxon>
        <taxon>Pseudomonadati</taxon>
        <taxon>Bacteroidota</taxon>
        <taxon>Cytophagia</taxon>
        <taxon>Cytophagales</taxon>
        <taxon>Cytophagaceae</taxon>
        <taxon>Rhodonellum</taxon>
    </lineage>
</organism>